<organism evidence="2 3">
    <name type="scientific">Curvularia clavata</name>
    <dbReference type="NCBI Taxonomy" id="95742"/>
    <lineage>
        <taxon>Eukaryota</taxon>
        <taxon>Fungi</taxon>
        <taxon>Dikarya</taxon>
        <taxon>Ascomycota</taxon>
        <taxon>Pezizomycotina</taxon>
        <taxon>Dothideomycetes</taxon>
        <taxon>Pleosporomycetidae</taxon>
        <taxon>Pleosporales</taxon>
        <taxon>Pleosporineae</taxon>
        <taxon>Pleosporaceae</taxon>
        <taxon>Curvularia</taxon>
    </lineage>
</organism>
<name>A0A9Q9DNN1_CURCL</name>
<evidence type="ECO:0000256" key="1">
    <source>
        <dbReference type="SAM" id="SignalP"/>
    </source>
</evidence>
<dbReference type="Proteomes" id="UP001056012">
    <property type="component" value="Chromosome 1"/>
</dbReference>
<proteinExistence type="predicted"/>
<sequence>MSISKSLALLCTLPFVAFGAGNPQKSQDFMLYGYSDRFGGSPLVYADVSFMEGMAYVGNADELNITDAAIVKFTSDSSNQWLASPNVTAGGDSSWSNATFFVPTAQNSDRRIGFVDANSTTENKITSGFRLYGSLAALVLDGRLETLWTGLQVGPHVHALYWNDTSLGQIPITLTNVAPSNPSD</sequence>
<feature type="chain" id="PRO_5040283651" evidence="1">
    <location>
        <begin position="20"/>
        <end position="184"/>
    </location>
</feature>
<evidence type="ECO:0000313" key="3">
    <source>
        <dbReference type="Proteomes" id="UP001056012"/>
    </source>
</evidence>
<evidence type="ECO:0000313" key="2">
    <source>
        <dbReference type="EMBL" id="USP73627.1"/>
    </source>
</evidence>
<dbReference type="EMBL" id="CP089274">
    <property type="protein sequence ID" value="USP73627.1"/>
    <property type="molecule type" value="Genomic_DNA"/>
</dbReference>
<accession>A0A9Q9DNN1</accession>
<gene>
    <name evidence="2" type="ORF">yc1106_00901</name>
</gene>
<keyword evidence="1" id="KW-0732">Signal</keyword>
<dbReference type="AlphaFoldDB" id="A0A9Q9DNN1"/>
<dbReference type="OrthoDB" id="5230873at2759"/>
<feature type="signal peptide" evidence="1">
    <location>
        <begin position="1"/>
        <end position="19"/>
    </location>
</feature>
<reference evidence="2" key="1">
    <citation type="submission" date="2021-12" db="EMBL/GenBank/DDBJ databases">
        <title>Curvularia clavata genome.</title>
        <authorList>
            <person name="Cao Y."/>
        </authorList>
    </citation>
    <scope>NUCLEOTIDE SEQUENCE</scope>
    <source>
        <strain evidence="2">Yc1106</strain>
    </source>
</reference>
<keyword evidence="3" id="KW-1185">Reference proteome</keyword>
<protein>
    <submittedName>
        <fullName evidence="2">Uncharacterized protein</fullName>
    </submittedName>
</protein>
<dbReference type="VEuPathDB" id="FungiDB:yc1106_00901"/>